<dbReference type="AlphaFoldDB" id="A0A1L9WMM2"/>
<dbReference type="EMBL" id="KV878982">
    <property type="protein sequence ID" value="OJJ97415.1"/>
    <property type="molecule type" value="Genomic_DNA"/>
</dbReference>
<feature type="domain" description="LysM" evidence="2">
    <location>
        <begin position="255"/>
        <end position="300"/>
    </location>
</feature>
<evidence type="ECO:0000313" key="4">
    <source>
        <dbReference type="Proteomes" id="UP000184546"/>
    </source>
</evidence>
<dbReference type="Proteomes" id="UP000184546">
    <property type="component" value="Unassembled WGS sequence"/>
</dbReference>
<name>A0A1L9WMM2_ASPA1</name>
<dbReference type="VEuPathDB" id="FungiDB:ASPACDRAFT_45505"/>
<feature type="signal peptide" evidence="1">
    <location>
        <begin position="1"/>
        <end position="19"/>
    </location>
</feature>
<evidence type="ECO:0000259" key="2">
    <source>
        <dbReference type="PROSITE" id="PS51782"/>
    </source>
</evidence>
<keyword evidence="4" id="KW-1185">Reference proteome</keyword>
<evidence type="ECO:0000313" key="3">
    <source>
        <dbReference type="EMBL" id="OJJ97415.1"/>
    </source>
</evidence>
<reference evidence="4" key="1">
    <citation type="journal article" date="2017" name="Genome Biol.">
        <title>Comparative genomics reveals high biological diversity and specific adaptations in the industrially and medically important fungal genus Aspergillus.</title>
        <authorList>
            <person name="de Vries R.P."/>
            <person name="Riley R."/>
            <person name="Wiebenga A."/>
            <person name="Aguilar-Osorio G."/>
            <person name="Amillis S."/>
            <person name="Uchima C.A."/>
            <person name="Anderluh G."/>
            <person name="Asadollahi M."/>
            <person name="Askin M."/>
            <person name="Barry K."/>
            <person name="Battaglia E."/>
            <person name="Bayram O."/>
            <person name="Benocci T."/>
            <person name="Braus-Stromeyer S.A."/>
            <person name="Caldana C."/>
            <person name="Canovas D."/>
            <person name="Cerqueira G.C."/>
            <person name="Chen F."/>
            <person name="Chen W."/>
            <person name="Choi C."/>
            <person name="Clum A."/>
            <person name="Dos Santos R.A."/>
            <person name="Damasio A.R."/>
            <person name="Diallinas G."/>
            <person name="Emri T."/>
            <person name="Fekete E."/>
            <person name="Flipphi M."/>
            <person name="Freyberg S."/>
            <person name="Gallo A."/>
            <person name="Gournas C."/>
            <person name="Habgood R."/>
            <person name="Hainaut M."/>
            <person name="Harispe M.L."/>
            <person name="Henrissat B."/>
            <person name="Hilden K.S."/>
            <person name="Hope R."/>
            <person name="Hossain A."/>
            <person name="Karabika E."/>
            <person name="Karaffa L."/>
            <person name="Karanyi Z."/>
            <person name="Krasevec N."/>
            <person name="Kuo A."/>
            <person name="Kusch H."/>
            <person name="LaButti K."/>
            <person name="Lagendijk E.L."/>
            <person name="Lapidus A."/>
            <person name="Levasseur A."/>
            <person name="Lindquist E."/>
            <person name="Lipzen A."/>
            <person name="Logrieco A.F."/>
            <person name="MacCabe A."/>
            <person name="Maekelae M.R."/>
            <person name="Malavazi I."/>
            <person name="Melin P."/>
            <person name="Meyer V."/>
            <person name="Mielnichuk N."/>
            <person name="Miskei M."/>
            <person name="Molnar A.P."/>
            <person name="Mule G."/>
            <person name="Ngan C.Y."/>
            <person name="Orejas M."/>
            <person name="Orosz E."/>
            <person name="Ouedraogo J.P."/>
            <person name="Overkamp K.M."/>
            <person name="Park H.-S."/>
            <person name="Perrone G."/>
            <person name="Piumi F."/>
            <person name="Punt P.J."/>
            <person name="Ram A.F."/>
            <person name="Ramon A."/>
            <person name="Rauscher S."/>
            <person name="Record E."/>
            <person name="Riano-Pachon D.M."/>
            <person name="Robert V."/>
            <person name="Roehrig J."/>
            <person name="Ruller R."/>
            <person name="Salamov A."/>
            <person name="Salih N.S."/>
            <person name="Samson R.A."/>
            <person name="Sandor E."/>
            <person name="Sanguinetti M."/>
            <person name="Schuetze T."/>
            <person name="Sepcic K."/>
            <person name="Shelest E."/>
            <person name="Sherlock G."/>
            <person name="Sophianopoulou V."/>
            <person name="Squina F.M."/>
            <person name="Sun H."/>
            <person name="Susca A."/>
            <person name="Todd R.B."/>
            <person name="Tsang A."/>
            <person name="Unkles S.E."/>
            <person name="van de Wiele N."/>
            <person name="van Rossen-Uffink D."/>
            <person name="Oliveira J.V."/>
            <person name="Vesth T.C."/>
            <person name="Visser J."/>
            <person name="Yu J.-H."/>
            <person name="Zhou M."/>
            <person name="Andersen M.R."/>
            <person name="Archer D.B."/>
            <person name="Baker S.E."/>
            <person name="Benoit I."/>
            <person name="Brakhage A.A."/>
            <person name="Braus G.H."/>
            <person name="Fischer R."/>
            <person name="Frisvad J.C."/>
            <person name="Goldman G.H."/>
            <person name="Houbraken J."/>
            <person name="Oakley B."/>
            <person name="Pocsi I."/>
            <person name="Scazzocchio C."/>
            <person name="Seiboth B."/>
            <person name="vanKuyk P.A."/>
            <person name="Wortman J."/>
            <person name="Dyer P.S."/>
            <person name="Grigoriev I.V."/>
        </authorList>
    </citation>
    <scope>NUCLEOTIDE SEQUENCE [LARGE SCALE GENOMIC DNA]</scope>
    <source>
        <strain evidence="4">ATCC 16872 / CBS 172.66 / WB 5094</strain>
    </source>
</reference>
<organism evidence="3 4">
    <name type="scientific">Aspergillus aculeatus (strain ATCC 16872 / CBS 172.66 / WB 5094)</name>
    <dbReference type="NCBI Taxonomy" id="690307"/>
    <lineage>
        <taxon>Eukaryota</taxon>
        <taxon>Fungi</taxon>
        <taxon>Dikarya</taxon>
        <taxon>Ascomycota</taxon>
        <taxon>Pezizomycotina</taxon>
        <taxon>Eurotiomycetes</taxon>
        <taxon>Eurotiomycetidae</taxon>
        <taxon>Eurotiales</taxon>
        <taxon>Aspergillaceae</taxon>
        <taxon>Aspergillus</taxon>
        <taxon>Aspergillus subgen. Circumdati</taxon>
    </lineage>
</organism>
<evidence type="ECO:0000256" key="1">
    <source>
        <dbReference type="SAM" id="SignalP"/>
    </source>
</evidence>
<dbReference type="Pfam" id="PF01476">
    <property type="entry name" value="LysM"/>
    <property type="match status" value="1"/>
</dbReference>
<gene>
    <name evidence="3" type="ORF">ASPACDRAFT_45505</name>
</gene>
<dbReference type="OrthoDB" id="5985073at2759"/>
<sequence length="492" mass="55185">MRDTDILLTWMLLCSATVAQVARQPEVAAQYFAQQQQSLGTSEGDDTSSSSSYRGFQLWSENNKLHATTLSKLSPACRASMTQRIHCHQKTRSLQRQWARWRQDPGLGNNTLSDLVCDSGCGESLATWFLSVERDCATLEERMLFPTLRGGQLWAGWNETCLRDEGTGGYCGDVINGFSKFLIDEMPIEELCSFCNVQWHRVMQTSPFSLYDRNYKSRLEHINRACDLDLPTAIPKLVLSEDPHIERDPYCATLLSYTTSSGDTCDSIAAQFQVASAAVRAASWPLIDCFAIPEGTKLCTPFRCKTYTLRDGDTCDSIERELDLKPWLGVSAIRAYNPWSLFAHQLFDKPHNMGWLGTLGPVYGDHASDKPDNTIPVLNNENGDINAGYGGKFVWLVAQYHAERGTGISDIRVVFSDHAREGALDLAKGAGGLYRYLEFRYGGEGERHVRQVVLARRSEPMNAATAQRLGFQDFSDNIDHGRGSFIYLLWNY</sequence>
<dbReference type="STRING" id="690307.A0A1L9WMM2"/>
<dbReference type="PROSITE" id="PS51782">
    <property type="entry name" value="LYSM"/>
    <property type="match status" value="1"/>
</dbReference>
<dbReference type="GeneID" id="30975430"/>
<dbReference type="CDD" id="cd00118">
    <property type="entry name" value="LysM"/>
    <property type="match status" value="1"/>
</dbReference>
<dbReference type="Gene3D" id="3.10.350.10">
    <property type="entry name" value="LysM domain"/>
    <property type="match status" value="2"/>
</dbReference>
<accession>A0A1L9WMM2</accession>
<protein>
    <recommendedName>
        <fullName evidence="2">LysM domain-containing protein</fullName>
    </recommendedName>
</protein>
<dbReference type="InterPro" id="IPR018392">
    <property type="entry name" value="LysM"/>
</dbReference>
<keyword evidence="1" id="KW-0732">Signal</keyword>
<dbReference type="OMA" id="RIHCHAK"/>
<proteinExistence type="predicted"/>
<feature type="chain" id="PRO_5013086760" description="LysM domain-containing protein" evidence="1">
    <location>
        <begin position="20"/>
        <end position="492"/>
    </location>
</feature>
<dbReference type="RefSeq" id="XP_020053755.1">
    <property type="nucleotide sequence ID" value="XM_020201616.1"/>
</dbReference>
<dbReference type="InterPro" id="IPR036779">
    <property type="entry name" value="LysM_dom_sf"/>
</dbReference>